<proteinExistence type="predicted"/>
<organism evidence="3 4">
    <name type="scientific">Antarcticibacterium arcticum</name>
    <dbReference type="NCBI Taxonomy" id="2585771"/>
    <lineage>
        <taxon>Bacteria</taxon>
        <taxon>Pseudomonadati</taxon>
        <taxon>Bacteroidota</taxon>
        <taxon>Flavobacteriia</taxon>
        <taxon>Flavobacteriales</taxon>
        <taxon>Flavobacteriaceae</taxon>
        <taxon>Antarcticibacterium</taxon>
    </lineage>
</organism>
<dbReference type="RefSeq" id="WP_146830527.1">
    <property type="nucleotide sequence ID" value="NZ_CP042476.1"/>
</dbReference>
<name>A0A5B8YHS0_9FLAO</name>
<dbReference type="Proteomes" id="UP000321954">
    <property type="component" value="Chromosome"/>
</dbReference>
<dbReference type="OrthoDB" id="9788959at2"/>
<evidence type="ECO:0000259" key="2">
    <source>
        <dbReference type="Pfam" id="PF00582"/>
    </source>
</evidence>
<dbReference type="SUPFAM" id="SSF52402">
    <property type="entry name" value="Adenine nucleotide alpha hydrolases-like"/>
    <property type="match status" value="2"/>
</dbReference>
<gene>
    <name evidence="3" type="ORF">FK178_02105</name>
</gene>
<dbReference type="Pfam" id="PF00582">
    <property type="entry name" value="Usp"/>
    <property type="match status" value="1"/>
</dbReference>
<dbReference type="InterPro" id="IPR006016">
    <property type="entry name" value="UspA"/>
</dbReference>
<dbReference type="Gene3D" id="3.40.50.12370">
    <property type="match status" value="1"/>
</dbReference>
<protein>
    <submittedName>
        <fullName evidence="3">Universal stress protein</fullName>
    </submittedName>
</protein>
<reference evidence="3 4" key="1">
    <citation type="submission" date="2019-08" db="EMBL/GenBank/DDBJ databases">
        <title>Antarcticibacterium arcticum sp. nov., a bacterium isolated from marine sediment of the Canadian Beaufort Sea.</title>
        <authorList>
            <person name="Lee Y.M."/>
            <person name="Baek K."/>
            <person name="Lee D.-H."/>
            <person name="Shin S.C."/>
            <person name="Jin Y.K."/>
            <person name="Park Y."/>
        </authorList>
    </citation>
    <scope>NUCLEOTIDE SEQUENCE [LARGE SCALE GENOMIC DNA]</scope>
    <source>
        <strain evidence="3 4">PAMC 28998</strain>
    </source>
</reference>
<evidence type="ECO:0000256" key="1">
    <source>
        <dbReference type="SAM" id="Coils"/>
    </source>
</evidence>
<sequence length="284" mass="32380">MKTILLPTDFSDNALNAAVYAINLYRRETCHFIFLNAYNIEGYFANSLLMPEPAKHILEQAKKDSIDKLQDLVNNLEIEYSNLNHNFTTVSQNDHLVPAINLQIESAPVEAVIIGTQGNTAAHDVAFGRNTKNIMEEVRNCPILAIPSHVKYKGLNEVVLPTSYKMDFRPEDFSFIKRFLSRNNASLRVLHIEETTALTQMQKDKKQALEAILKSTPHSFHHLANVSIPIGIYTFTESRGSDMIAFLNKKHSFFENILLEPLYKNLGNYSQIPVLVLQLKREEY</sequence>
<feature type="coiled-coil region" evidence="1">
    <location>
        <begin position="59"/>
        <end position="86"/>
    </location>
</feature>
<keyword evidence="1" id="KW-0175">Coiled coil</keyword>
<dbReference type="CDD" id="cd00293">
    <property type="entry name" value="USP-like"/>
    <property type="match status" value="1"/>
</dbReference>
<dbReference type="KEGG" id="anp:FK178_02105"/>
<evidence type="ECO:0000313" key="3">
    <source>
        <dbReference type="EMBL" id="QED36578.1"/>
    </source>
</evidence>
<dbReference type="EMBL" id="CP042476">
    <property type="protein sequence ID" value="QED36578.1"/>
    <property type="molecule type" value="Genomic_DNA"/>
</dbReference>
<keyword evidence="4" id="KW-1185">Reference proteome</keyword>
<accession>A0A5B8YHS0</accession>
<feature type="domain" description="UspA" evidence="2">
    <location>
        <begin position="1"/>
        <end position="146"/>
    </location>
</feature>
<evidence type="ECO:0000313" key="4">
    <source>
        <dbReference type="Proteomes" id="UP000321954"/>
    </source>
</evidence>
<dbReference type="AlphaFoldDB" id="A0A5B8YHS0"/>